<evidence type="ECO:0000313" key="7">
    <source>
        <dbReference type="EMBL" id="CAK7917141.1"/>
    </source>
</evidence>
<dbReference type="PANTHER" id="PTHR46072">
    <property type="entry name" value="AMIDASE-RELATED-RELATED"/>
    <property type="match status" value="1"/>
</dbReference>
<name>A0ABP0EHC5_9ASCO</name>
<organism evidence="7 8">
    <name type="scientific">[Candida] anglica</name>
    <dbReference type="NCBI Taxonomy" id="148631"/>
    <lineage>
        <taxon>Eukaryota</taxon>
        <taxon>Fungi</taxon>
        <taxon>Dikarya</taxon>
        <taxon>Ascomycota</taxon>
        <taxon>Saccharomycotina</taxon>
        <taxon>Pichiomycetes</taxon>
        <taxon>Debaryomycetaceae</taxon>
        <taxon>Kurtzmaniella</taxon>
    </lineage>
</organism>
<dbReference type="InterPro" id="IPR020556">
    <property type="entry name" value="Amidase_CS"/>
</dbReference>
<evidence type="ECO:0000256" key="5">
    <source>
        <dbReference type="SAM" id="MobiDB-lite"/>
    </source>
</evidence>
<protein>
    <recommendedName>
        <fullName evidence="3">amidase</fullName>
        <ecNumber evidence="3">3.5.1.4</ecNumber>
    </recommendedName>
</protein>
<comment type="catalytic activity">
    <reaction evidence="1">
        <text>a monocarboxylic acid amide + H2O = a monocarboxylate + NH4(+)</text>
        <dbReference type="Rhea" id="RHEA:12020"/>
        <dbReference type="ChEBI" id="CHEBI:15377"/>
        <dbReference type="ChEBI" id="CHEBI:28938"/>
        <dbReference type="ChEBI" id="CHEBI:35757"/>
        <dbReference type="ChEBI" id="CHEBI:83628"/>
        <dbReference type="EC" id="3.5.1.4"/>
    </reaction>
</comment>
<dbReference type="PROSITE" id="PS00571">
    <property type="entry name" value="AMIDASES"/>
    <property type="match status" value="1"/>
</dbReference>
<dbReference type="InterPro" id="IPR023631">
    <property type="entry name" value="Amidase_dom"/>
</dbReference>
<evidence type="ECO:0000313" key="8">
    <source>
        <dbReference type="Proteomes" id="UP001497600"/>
    </source>
</evidence>
<gene>
    <name evidence="7" type="ORF">CAAN4_G07118</name>
</gene>
<evidence type="ECO:0000256" key="1">
    <source>
        <dbReference type="ARBA" id="ARBA00001311"/>
    </source>
</evidence>
<dbReference type="InterPro" id="IPR036928">
    <property type="entry name" value="AS_sf"/>
</dbReference>
<dbReference type="PIRSF" id="PIRSF001221">
    <property type="entry name" value="Amidase_fungi"/>
    <property type="match status" value="1"/>
</dbReference>
<evidence type="ECO:0000256" key="4">
    <source>
        <dbReference type="ARBA" id="ARBA00022801"/>
    </source>
</evidence>
<evidence type="ECO:0000256" key="2">
    <source>
        <dbReference type="ARBA" id="ARBA00009199"/>
    </source>
</evidence>
<dbReference type="Gene3D" id="3.90.1300.10">
    <property type="entry name" value="Amidase signature (AS) domain"/>
    <property type="match status" value="1"/>
</dbReference>
<dbReference type="PANTHER" id="PTHR46072:SF11">
    <property type="entry name" value="AMIDASE-RELATED"/>
    <property type="match status" value="1"/>
</dbReference>
<keyword evidence="8" id="KW-1185">Reference proteome</keyword>
<feature type="domain" description="Amidase" evidence="6">
    <location>
        <begin position="79"/>
        <end position="531"/>
    </location>
</feature>
<dbReference type="Pfam" id="PF01425">
    <property type="entry name" value="Amidase"/>
    <property type="match status" value="1"/>
</dbReference>
<dbReference type="Proteomes" id="UP001497600">
    <property type="component" value="Chromosome G"/>
</dbReference>
<proteinExistence type="inferred from homology"/>
<dbReference type="EMBL" id="OZ004259">
    <property type="protein sequence ID" value="CAK7917141.1"/>
    <property type="molecule type" value="Genomic_DNA"/>
</dbReference>
<dbReference type="EC" id="3.5.1.4" evidence="3"/>
<sequence length="546" mass="60662">MTTKAPKYEAIVAKKVAQRDSKFVKEWLIPKESLPDLTDVTGWIPKSGFLTEEELEITEANVLEISKNIQSKKWRALQVTKAFCHRASIANQLVNCLTEVFFDEAFKQAEELDKYQDETGSLKGPLHGLPISLKDNLNVKGQASSIGIVQFCFEPEQMEEDSLIVEVLRGLGAVFYVKTNIPAAMMMPESVNHIFGHTVNPLNRNLSAGGSSGGEAALLALKGSPLGVGTDIGGSIRMPSSFQNLYALRPSFGRFPNYGGRSGLPGLESVNSVNGPMTTDLESLEYYCKSVIGDEPWNRDAKAIELPWKSVTLPEKMNFAVLMDDGVVRPTPPIRRGLQITIDALRKAGHEVIEWDPAEHFRLSEIITSFFLSDGGAYIRDAFEATEEPFFPFMNAHKVAPEVKVKDLWKLQSERSALLKKYLERWNATAAQTSNGKPIDAIIMPATPFAGNPTGKFQDYIGYTSPFNVLDYSVGIFPVTRADKDLDPRDEASTGHSATDDKVWEDYNPEETHGGAVALQLIGRRLQEEKVVEMLKLFKKLIKYEH</sequence>
<reference evidence="7 8" key="1">
    <citation type="submission" date="2024-01" db="EMBL/GenBank/DDBJ databases">
        <authorList>
            <consortium name="Genoscope - CEA"/>
            <person name="William W."/>
        </authorList>
    </citation>
    <scope>NUCLEOTIDE SEQUENCE [LARGE SCALE GENOMIC DNA]</scope>
    <source>
        <strain evidence="7 8">29B2s-10</strain>
    </source>
</reference>
<evidence type="ECO:0000256" key="3">
    <source>
        <dbReference type="ARBA" id="ARBA00012922"/>
    </source>
</evidence>
<evidence type="ECO:0000259" key="6">
    <source>
        <dbReference type="Pfam" id="PF01425"/>
    </source>
</evidence>
<comment type="similarity">
    <text evidence="2">Belongs to the amidase family.</text>
</comment>
<accession>A0ABP0EHC5</accession>
<dbReference type="SUPFAM" id="SSF75304">
    <property type="entry name" value="Amidase signature (AS) enzymes"/>
    <property type="match status" value="1"/>
</dbReference>
<keyword evidence="4" id="KW-0378">Hydrolase</keyword>
<feature type="region of interest" description="Disordered" evidence="5">
    <location>
        <begin position="485"/>
        <end position="509"/>
    </location>
</feature>